<dbReference type="Ensembl" id="ENSPMGT00000026185.1">
    <property type="protein sequence ID" value="ENSPMGP00000024578.1"/>
    <property type="gene ID" value="ENSPMGG00000019879.1"/>
</dbReference>
<accession>A0A3B4B564</accession>
<feature type="compositionally biased region" description="Gly residues" evidence="1">
    <location>
        <begin position="9"/>
        <end position="19"/>
    </location>
</feature>
<dbReference type="PANTHER" id="PTHR33862:SF3">
    <property type="entry name" value="OROFACIAL CLEFT 1 CANDIDATE GENE 1 PROTEIN"/>
    <property type="match status" value="1"/>
</dbReference>
<name>A0A3B4B564_9GOBI</name>
<feature type="region of interest" description="Disordered" evidence="1">
    <location>
        <begin position="1"/>
        <end position="82"/>
    </location>
</feature>
<reference evidence="2" key="2">
    <citation type="submission" date="2025-09" db="UniProtKB">
        <authorList>
            <consortium name="Ensembl"/>
        </authorList>
    </citation>
    <scope>IDENTIFICATION</scope>
</reference>
<proteinExistence type="predicted"/>
<organism evidence="2 3">
    <name type="scientific">Periophthalmus magnuspinnatus</name>
    <dbReference type="NCBI Taxonomy" id="409849"/>
    <lineage>
        <taxon>Eukaryota</taxon>
        <taxon>Metazoa</taxon>
        <taxon>Chordata</taxon>
        <taxon>Craniata</taxon>
        <taxon>Vertebrata</taxon>
        <taxon>Euteleostomi</taxon>
        <taxon>Actinopterygii</taxon>
        <taxon>Neopterygii</taxon>
        <taxon>Teleostei</taxon>
        <taxon>Neoteleostei</taxon>
        <taxon>Acanthomorphata</taxon>
        <taxon>Gobiaria</taxon>
        <taxon>Gobiiformes</taxon>
        <taxon>Gobioidei</taxon>
        <taxon>Gobiidae</taxon>
        <taxon>Oxudercinae</taxon>
        <taxon>Periophthalmus</taxon>
    </lineage>
</organism>
<keyword evidence="3" id="KW-1185">Reference proteome</keyword>
<protein>
    <submittedName>
        <fullName evidence="2">Uncharacterized protein</fullName>
    </submittedName>
</protein>
<evidence type="ECO:0000313" key="2">
    <source>
        <dbReference type="Ensembl" id="ENSPMGP00000024578.1"/>
    </source>
</evidence>
<dbReference type="PANTHER" id="PTHR33862">
    <property type="entry name" value="OROFACIAL CLEFT 1 CANDIDATE GENE 1 PROTEIN"/>
    <property type="match status" value="1"/>
</dbReference>
<sequence length="718" mass="79094">SGIENPAFDGGGGGGGGGELSPVPHPGRGETRGDTLAAHPKKTQLQTPADEKRGNEHSQNYFDPPSAEQTDPRQSARTGVNAEDELELMMLRADETRLYHRMAALLDEDSAFVDLPGTVLASRDGEVLEVKAGDLVLQRRLLLHAGAGASGSGPSQVHSTAKTAAKTGDGLGDRSMLRAGRMVMGTESTRKGTQTAEDVIPRYTRQLRERVRPDMITLGSLSLQQVRATKTIQYVRKRKLAAFFTGNFQACSPVCVHLCAFTCVCSPVCVHLCVHLCAFTCVRSPVCVHLCAFTCVRSPVCVHLCVHLCAFTCVCSPLCVHLCVHLCSPVCVHLCAFTCVCLNTSYFTSAHFQVVPAPAQVVPSMVLVFELVALPGLDSHVGSVLGWGAFPVCDSAFSVVQGRFKTPLLRGEPKFEFKPPDFFFFFFFYPPLVRSSFRRTPPLPPPPPRLSVRTRLALRTLPSELGFPSPWQQSRSWRGSVGRPGLIMLLLALMWFARLYLHYSSQWLYLQAIAVPVNKFVFHAHTVELVYQSSLLHTREELAVVALGPLTLNAVTLTLVLIRWACQHVFGSLPSFTSKLIMAQGVWTVLDPLAVFAVDALLGRLVYTPDTPVGDAAKLYWHFYRIDQSGVSGVVLTLFLYSVLTVLSLTVMFIYLLRYDINYSIENGHSFSIESELDYVHLYTVYVRNAVKTFIFFLFFSDSAVFCVILLVIILAPP</sequence>
<reference evidence="2" key="1">
    <citation type="submission" date="2025-08" db="UniProtKB">
        <authorList>
            <consortium name="Ensembl"/>
        </authorList>
    </citation>
    <scope>IDENTIFICATION</scope>
</reference>
<evidence type="ECO:0000313" key="3">
    <source>
        <dbReference type="Proteomes" id="UP000261520"/>
    </source>
</evidence>
<dbReference type="AlphaFoldDB" id="A0A3B4B564"/>
<evidence type="ECO:0000256" key="1">
    <source>
        <dbReference type="SAM" id="MobiDB-lite"/>
    </source>
</evidence>
<feature type="region of interest" description="Disordered" evidence="1">
    <location>
        <begin position="147"/>
        <end position="170"/>
    </location>
</feature>
<feature type="compositionally biased region" description="Polar residues" evidence="1">
    <location>
        <begin position="57"/>
        <end position="78"/>
    </location>
</feature>
<dbReference type="InterPro" id="IPR031390">
    <property type="entry name" value="OFCC1"/>
</dbReference>
<dbReference type="Pfam" id="PF15680">
    <property type="entry name" value="OFCC1"/>
    <property type="match status" value="1"/>
</dbReference>
<dbReference type="Proteomes" id="UP000261520">
    <property type="component" value="Unplaced"/>
</dbReference>